<dbReference type="EMBL" id="JAPCXB010000102">
    <property type="protein sequence ID" value="KAJ1608211.1"/>
    <property type="molecule type" value="Genomic_DNA"/>
</dbReference>
<protein>
    <submittedName>
        <fullName evidence="2">Uncharacterized protein</fullName>
    </submittedName>
</protein>
<accession>A0ABQ8P4R1</accession>
<feature type="compositionally biased region" description="Polar residues" evidence="1">
    <location>
        <begin position="986"/>
        <end position="1000"/>
    </location>
</feature>
<name>A0ABQ8P4R1_9CRYT</name>
<gene>
    <name evidence="2" type="ORF">OJ252_2598</name>
</gene>
<evidence type="ECO:0000313" key="2">
    <source>
        <dbReference type="EMBL" id="KAJ1608211.1"/>
    </source>
</evidence>
<comment type="caution">
    <text evidence="2">The sequence shown here is derived from an EMBL/GenBank/DDBJ whole genome shotgun (WGS) entry which is preliminary data.</text>
</comment>
<sequence>MTIIVDGQTLSVTDLFKRYDLDEISDILVKIKKEIFVRTNEVKRSIGSNPDLMIDFGENVLSIYDASTQLNASALELLRDIERFSGDLGGMVAEFVQEEFPGMASKGDLSSVLSSQSECERLYFGILESFSIKNFIRGYETYLEYRRLVAEDPSAVESEALGGASQIKQGISSSCFTFIQGCERLTSVELAQLIMIRFLLELEDQDTTDSGRVASEFKQILDTTLDLRVRDTIRSLRGSGARGGDGSEDQEESSRELGRAFVASMTVLIDLYELRESVLLVFSEFRQRGWHHFQSIDEASAGLLHLSSSKHILRLRSVLLEEFGSLGSFGETAATRRSSSLEGVDVDADASVGAESDGRPVQETPSFRSRFLSKIYCDLFVTMGHGVGTDILKESFFPILISVIKEDLVKFLTERSRAQLLELVLRQDDGIESCLSGKASSIFDDREAADWLVSQNRAFGTLLGEIRRTEELLDEVGSPERDSIMRDISEECFTSVLDKFIEFNRTLFWSIKGKGSKQVPEIVAVKDDEDSLAGILRFSNALIRGRQLEFLESCLLEHLSAGRKESSLSCQSLSHVYSVGAGSVSWRALLKISGEITKSLEGSSQAPRDGESAASSALGFLGELSRSYVGSSCLSEYLQRLRTLNCMIFSLLIHREDLCQRVCTYQSLLQRVCTELASNDLDGDDILTLSSSSSRAGFSGQGSMAPNVLLLELCFELEMISGQLAHQTQRSTFSTVCRSYFRSYIVPLQVQAILGFSDAYSKLDGRGGTENRGDQLKTDKELVTRSVSSLYCDLVWSTEFSVSDHSSGLSDGASCPASPGDLSLALEAATAILGPEELESIKNEALHLLRELGEDYNLEACGQPPQAQTLFASSVQRFPTLPLVKYSSKGSISNKISIANDKTLKANMDSSCINGKGDCNQFLLTRYSDILQNYDAASSVCPISKTSSVISSQEALASPAGSANTDERTGGWFYKGEGRQDGGPFSGSNPNEYISSSLRSDSGPGVGGVNRKMEANAIWQVSNLLKETVKDRVFGQ</sequence>
<reference evidence="2" key="1">
    <citation type="submission" date="2022-10" db="EMBL/GenBank/DDBJ databases">
        <title>Adaptive evolution leads to modifications in subtelomeric GC content in a zoonotic Cryptosporidium species.</title>
        <authorList>
            <person name="Li J."/>
            <person name="Feng Y."/>
            <person name="Xiao L."/>
        </authorList>
    </citation>
    <scope>NUCLEOTIDE SEQUENCE</scope>
    <source>
        <strain evidence="2">25894</strain>
    </source>
</reference>
<dbReference type="Proteomes" id="UP001071777">
    <property type="component" value="Unassembled WGS sequence"/>
</dbReference>
<evidence type="ECO:0000313" key="3">
    <source>
        <dbReference type="Proteomes" id="UP001071777"/>
    </source>
</evidence>
<organism evidence="2 3">
    <name type="scientific">Cryptosporidium canis</name>
    <dbReference type="NCBI Taxonomy" id="195482"/>
    <lineage>
        <taxon>Eukaryota</taxon>
        <taxon>Sar</taxon>
        <taxon>Alveolata</taxon>
        <taxon>Apicomplexa</taxon>
        <taxon>Conoidasida</taxon>
        <taxon>Coccidia</taxon>
        <taxon>Eucoccidiorida</taxon>
        <taxon>Eimeriorina</taxon>
        <taxon>Cryptosporidiidae</taxon>
        <taxon>Cryptosporidium</taxon>
    </lineage>
</organism>
<keyword evidence="3" id="KW-1185">Reference proteome</keyword>
<evidence type="ECO:0000256" key="1">
    <source>
        <dbReference type="SAM" id="MobiDB-lite"/>
    </source>
</evidence>
<proteinExistence type="predicted"/>
<feature type="region of interest" description="Disordered" evidence="1">
    <location>
        <begin position="957"/>
        <end position="1007"/>
    </location>
</feature>